<feature type="non-terminal residue" evidence="2">
    <location>
        <position position="1"/>
    </location>
</feature>
<dbReference type="Gene3D" id="2.60.40.10">
    <property type="entry name" value="Immunoglobulins"/>
    <property type="match status" value="1"/>
</dbReference>
<dbReference type="CDD" id="cd00063">
    <property type="entry name" value="FN3"/>
    <property type="match status" value="1"/>
</dbReference>
<reference evidence="2" key="1">
    <citation type="submission" date="2015-04" db="EMBL/GenBank/DDBJ databases">
        <title>The genome sequence of the plant pathogenic Rhizarian Plasmodiophora brassicae reveals insights in its biotrophic life cycle and the origin of chitin synthesis.</title>
        <authorList>
            <person name="Schwelm A."/>
            <person name="Fogelqvist J."/>
            <person name="Knaust A."/>
            <person name="Julke S."/>
            <person name="Lilja T."/>
            <person name="Dhandapani V."/>
            <person name="Bonilla-Rosso G."/>
            <person name="Karlsson M."/>
            <person name="Shevchenko A."/>
            <person name="Choi S.R."/>
            <person name="Kim H.G."/>
            <person name="Park J.Y."/>
            <person name="Lim Y.P."/>
            <person name="Ludwig-Muller J."/>
            <person name="Dixelius C."/>
        </authorList>
    </citation>
    <scope>NUCLEOTIDE SEQUENCE</scope>
    <source>
        <tissue evidence="2">Potato root galls</tissue>
    </source>
</reference>
<feature type="domain" description="Fibronectin type-III" evidence="1">
    <location>
        <begin position="66"/>
        <end position="131"/>
    </location>
</feature>
<organism evidence="2">
    <name type="scientific">Spongospora subterranea</name>
    <dbReference type="NCBI Taxonomy" id="70186"/>
    <lineage>
        <taxon>Eukaryota</taxon>
        <taxon>Sar</taxon>
        <taxon>Rhizaria</taxon>
        <taxon>Endomyxa</taxon>
        <taxon>Phytomyxea</taxon>
        <taxon>Plasmodiophorida</taxon>
        <taxon>Plasmodiophoridae</taxon>
        <taxon>Spongospora</taxon>
    </lineage>
</organism>
<dbReference type="InterPro" id="IPR013783">
    <property type="entry name" value="Ig-like_fold"/>
</dbReference>
<protein>
    <recommendedName>
        <fullName evidence="1">Fibronectin type-III domain-containing protein</fullName>
    </recommendedName>
</protein>
<sequence>DRPNTHVAPYPTLSTIELLSHLRRYHRPNCSSCTFQPDHPQLDISSPHRRPISSYSTSDFLAIPGAPQKLMIDVVGPSTVHCVWTRSPIIGASPLRHYLIEYILRPDRQHQIQNVTNPRTRTALIGDLIPG</sequence>
<dbReference type="SUPFAM" id="SSF49265">
    <property type="entry name" value="Fibronectin type III"/>
    <property type="match status" value="1"/>
</dbReference>
<evidence type="ECO:0000313" key="2">
    <source>
        <dbReference type="EMBL" id="CRZ12349.1"/>
    </source>
</evidence>
<proteinExistence type="predicted"/>
<evidence type="ECO:0000259" key="1">
    <source>
        <dbReference type="PROSITE" id="PS50853"/>
    </source>
</evidence>
<dbReference type="PROSITE" id="PS50853">
    <property type="entry name" value="FN3"/>
    <property type="match status" value="1"/>
</dbReference>
<name>A0A0H5RUE9_9EUKA</name>
<dbReference type="InterPro" id="IPR036116">
    <property type="entry name" value="FN3_sf"/>
</dbReference>
<feature type="non-terminal residue" evidence="2">
    <location>
        <position position="131"/>
    </location>
</feature>
<dbReference type="EMBL" id="HACM01011907">
    <property type="protein sequence ID" value="CRZ12349.1"/>
    <property type="molecule type" value="Transcribed_RNA"/>
</dbReference>
<dbReference type="InterPro" id="IPR003961">
    <property type="entry name" value="FN3_dom"/>
</dbReference>
<dbReference type="AlphaFoldDB" id="A0A0H5RUE9"/>
<accession>A0A0H5RUE9</accession>